<dbReference type="Gene3D" id="3.30.710.10">
    <property type="entry name" value="Potassium Channel Kv1.1, Chain A"/>
    <property type="match status" value="1"/>
</dbReference>
<evidence type="ECO:0000313" key="1">
    <source>
        <dbReference type="EMBL" id="KZT19692.1"/>
    </source>
</evidence>
<evidence type="ECO:0008006" key="3">
    <source>
        <dbReference type="Google" id="ProtNLM"/>
    </source>
</evidence>
<protein>
    <recommendedName>
        <fullName evidence="3">BTB domain-containing protein</fullName>
    </recommendedName>
</protein>
<dbReference type="STRING" id="1314782.A0A165NIJ1"/>
<dbReference type="OrthoDB" id="6359816at2759"/>
<dbReference type="AlphaFoldDB" id="A0A165NIJ1"/>
<sequence>RTIVVTDFAFRTYKALVYYLYTGNISFAPLKSQRDPTTASKETDTISVQEDELLCSPKSMYRLADKLGLDDLKRQAFAAIRSDLSDKNIVEEVGSKFTAIPEYDAIRQMEIQILLNKCAAPGVKKDLLALLKKTMLGELPHATDTLLSFMDNVIPAR</sequence>
<reference evidence="1 2" key="1">
    <citation type="journal article" date="2016" name="Mol. Biol. Evol.">
        <title>Comparative Genomics of Early-Diverging Mushroom-Forming Fungi Provides Insights into the Origins of Lignocellulose Decay Capabilities.</title>
        <authorList>
            <person name="Nagy L.G."/>
            <person name="Riley R."/>
            <person name="Tritt A."/>
            <person name="Adam C."/>
            <person name="Daum C."/>
            <person name="Floudas D."/>
            <person name="Sun H."/>
            <person name="Yadav J.S."/>
            <person name="Pangilinan J."/>
            <person name="Larsson K.H."/>
            <person name="Matsuura K."/>
            <person name="Barry K."/>
            <person name="Labutti K."/>
            <person name="Kuo R."/>
            <person name="Ohm R.A."/>
            <person name="Bhattacharya S.S."/>
            <person name="Shirouzu T."/>
            <person name="Yoshinaga Y."/>
            <person name="Martin F.M."/>
            <person name="Grigoriev I.V."/>
            <person name="Hibbett D.S."/>
        </authorList>
    </citation>
    <scope>NUCLEOTIDE SEQUENCE [LARGE SCALE GENOMIC DNA]</scope>
    <source>
        <strain evidence="1 2">HHB14362 ss-1</strain>
    </source>
</reference>
<feature type="non-terminal residue" evidence="1">
    <location>
        <position position="1"/>
    </location>
</feature>
<proteinExistence type="predicted"/>
<evidence type="ECO:0000313" key="2">
    <source>
        <dbReference type="Proteomes" id="UP000076761"/>
    </source>
</evidence>
<name>A0A165NIJ1_9AGAM</name>
<gene>
    <name evidence="1" type="ORF">NEOLEDRAFT_1077384</name>
</gene>
<dbReference type="InParanoid" id="A0A165NIJ1"/>
<dbReference type="Proteomes" id="UP000076761">
    <property type="component" value="Unassembled WGS sequence"/>
</dbReference>
<dbReference type="EMBL" id="KV425635">
    <property type="protein sequence ID" value="KZT19692.1"/>
    <property type="molecule type" value="Genomic_DNA"/>
</dbReference>
<dbReference type="InterPro" id="IPR011333">
    <property type="entry name" value="SKP1/BTB/POZ_sf"/>
</dbReference>
<keyword evidence="2" id="KW-1185">Reference proteome</keyword>
<accession>A0A165NIJ1</accession>
<organism evidence="1 2">
    <name type="scientific">Neolentinus lepideus HHB14362 ss-1</name>
    <dbReference type="NCBI Taxonomy" id="1314782"/>
    <lineage>
        <taxon>Eukaryota</taxon>
        <taxon>Fungi</taxon>
        <taxon>Dikarya</taxon>
        <taxon>Basidiomycota</taxon>
        <taxon>Agaricomycotina</taxon>
        <taxon>Agaricomycetes</taxon>
        <taxon>Gloeophyllales</taxon>
        <taxon>Gloeophyllaceae</taxon>
        <taxon>Neolentinus</taxon>
    </lineage>
</organism>